<evidence type="ECO:0008006" key="16">
    <source>
        <dbReference type="Google" id="ProtNLM"/>
    </source>
</evidence>
<organism evidence="14 15">
    <name type="scientific">Vitis rotundifolia</name>
    <name type="common">Muscadine grape</name>
    <dbReference type="NCBI Taxonomy" id="103349"/>
    <lineage>
        <taxon>Eukaryota</taxon>
        <taxon>Viridiplantae</taxon>
        <taxon>Streptophyta</taxon>
        <taxon>Embryophyta</taxon>
        <taxon>Tracheophyta</taxon>
        <taxon>Spermatophyta</taxon>
        <taxon>Magnoliopsida</taxon>
        <taxon>eudicotyledons</taxon>
        <taxon>Gunneridae</taxon>
        <taxon>Pentapetalae</taxon>
        <taxon>rosids</taxon>
        <taxon>Vitales</taxon>
        <taxon>Vitaceae</taxon>
        <taxon>Viteae</taxon>
        <taxon>Vitis</taxon>
    </lineage>
</organism>
<dbReference type="InterPro" id="IPR017972">
    <property type="entry name" value="Cyt_P450_CS"/>
</dbReference>
<dbReference type="PROSITE" id="PS00086">
    <property type="entry name" value="CYTOCHROME_P450"/>
    <property type="match status" value="1"/>
</dbReference>
<evidence type="ECO:0000256" key="2">
    <source>
        <dbReference type="ARBA" id="ARBA00010617"/>
    </source>
</evidence>
<sequence>MEAAGLGLTTKMVVSVVLGGVLGLIVYLYGVLVLHPRRLQSKLRRQGIRGPSPSLLIGNIAEMKKIQLQAPPSTATKHHLPLSHDWPSTVFPYIQQWRIEYGPTFTYSTGNAQLLCITDPEMVKHISLCTSLSLGKPSFLAKERKALFGSGILTSSGASWAYQKKIIAPELYMDKVKGMVKLMVDSTTSVLRSWESRIEKEEGFADIRVDEELRSLSADIISKACFGSSYSQGKDIFVKLRTLQTVMSDGFLHFGVPGISHLPSKSNRLKWRLEKEIDSMIINVVKERIGAQHGEKDLLQMILEAAKNTYTEYDRPFVNMSSDKFIVDNCKNIYFAGHETTATTATWALILLAAHPDWQARARAEVLEICKDGAALPDAEMLRNMKILTMVIQETLRLYPVSSFVAREAFEDVKFKDLLVPKNTIIWIPVPTLHQNPDVWGPDVNLFNPERFANGIQGACKIPQAYVPFGMGMRICVGQHFAMVELKVILSLILSKFCFSLSPAYQHSPMFRLVIEPENGASLLMRKV</sequence>
<dbReference type="Gene3D" id="1.10.630.10">
    <property type="entry name" value="Cytochrome P450"/>
    <property type="match status" value="1"/>
</dbReference>
<evidence type="ECO:0000256" key="13">
    <source>
        <dbReference type="SAM" id="Phobius"/>
    </source>
</evidence>
<dbReference type="InterPro" id="IPR036396">
    <property type="entry name" value="Cyt_P450_sf"/>
</dbReference>
<dbReference type="PANTHER" id="PTHR24282">
    <property type="entry name" value="CYTOCHROME P450 FAMILY MEMBER"/>
    <property type="match status" value="1"/>
</dbReference>
<evidence type="ECO:0000256" key="11">
    <source>
        <dbReference type="PIRSR" id="PIRSR602401-1"/>
    </source>
</evidence>
<evidence type="ECO:0000256" key="8">
    <source>
        <dbReference type="ARBA" id="ARBA00023004"/>
    </source>
</evidence>
<evidence type="ECO:0000256" key="7">
    <source>
        <dbReference type="ARBA" id="ARBA00023002"/>
    </source>
</evidence>
<dbReference type="AlphaFoldDB" id="A0AA38Z188"/>
<dbReference type="InterPro" id="IPR050665">
    <property type="entry name" value="Cytochrome_P450_Monooxygen"/>
</dbReference>
<evidence type="ECO:0000256" key="5">
    <source>
        <dbReference type="ARBA" id="ARBA00022723"/>
    </source>
</evidence>
<comment type="cofactor">
    <cofactor evidence="11">
        <name>heme</name>
        <dbReference type="ChEBI" id="CHEBI:30413"/>
    </cofactor>
</comment>
<keyword evidence="3 11" id="KW-0349">Heme</keyword>
<comment type="caution">
    <text evidence="14">The sequence shown here is derived from an EMBL/GenBank/DDBJ whole genome shotgun (WGS) entry which is preliminary data.</text>
</comment>
<evidence type="ECO:0000256" key="6">
    <source>
        <dbReference type="ARBA" id="ARBA00022989"/>
    </source>
</evidence>
<protein>
    <recommendedName>
        <fullName evidence="16">Cytochrome P450 714C2</fullName>
    </recommendedName>
</protein>
<proteinExistence type="inferred from homology"/>
<dbReference type="GO" id="GO:0005506">
    <property type="term" value="F:iron ion binding"/>
    <property type="evidence" value="ECO:0007669"/>
    <property type="project" value="InterPro"/>
</dbReference>
<dbReference type="GO" id="GO:0004497">
    <property type="term" value="F:monooxygenase activity"/>
    <property type="evidence" value="ECO:0007669"/>
    <property type="project" value="UniProtKB-KW"/>
</dbReference>
<dbReference type="InterPro" id="IPR001128">
    <property type="entry name" value="Cyt_P450"/>
</dbReference>
<keyword evidence="10 13" id="KW-0472">Membrane</keyword>
<keyword evidence="8 11" id="KW-0408">Iron</keyword>
<dbReference type="Proteomes" id="UP001168098">
    <property type="component" value="Unassembled WGS sequence"/>
</dbReference>
<feature type="binding site" description="axial binding residue" evidence="11">
    <location>
        <position position="476"/>
    </location>
    <ligand>
        <name>heme</name>
        <dbReference type="ChEBI" id="CHEBI:30413"/>
    </ligand>
    <ligandPart>
        <name>Fe</name>
        <dbReference type="ChEBI" id="CHEBI:18248"/>
    </ligandPart>
</feature>
<dbReference type="GO" id="GO:0016020">
    <property type="term" value="C:membrane"/>
    <property type="evidence" value="ECO:0007669"/>
    <property type="project" value="UniProtKB-SubCell"/>
</dbReference>
<comment type="similarity">
    <text evidence="2 12">Belongs to the cytochrome P450 family.</text>
</comment>
<dbReference type="InterPro" id="IPR002401">
    <property type="entry name" value="Cyt_P450_E_grp-I"/>
</dbReference>
<dbReference type="Pfam" id="PF00067">
    <property type="entry name" value="p450"/>
    <property type="match status" value="1"/>
</dbReference>
<evidence type="ECO:0000256" key="12">
    <source>
        <dbReference type="RuleBase" id="RU000461"/>
    </source>
</evidence>
<evidence type="ECO:0000313" key="15">
    <source>
        <dbReference type="Proteomes" id="UP001168098"/>
    </source>
</evidence>
<dbReference type="GO" id="GO:0016705">
    <property type="term" value="F:oxidoreductase activity, acting on paired donors, with incorporation or reduction of molecular oxygen"/>
    <property type="evidence" value="ECO:0007669"/>
    <property type="project" value="InterPro"/>
</dbReference>
<dbReference type="SUPFAM" id="SSF48264">
    <property type="entry name" value="Cytochrome P450"/>
    <property type="match status" value="1"/>
</dbReference>
<accession>A0AA38Z188</accession>
<gene>
    <name evidence="14" type="ORF">PVL29_019730</name>
</gene>
<evidence type="ECO:0000313" key="14">
    <source>
        <dbReference type="EMBL" id="KAJ9680490.1"/>
    </source>
</evidence>
<evidence type="ECO:0000256" key="1">
    <source>
        <dbReference type="ARBA" id="ARBA00004167"/>
    </source>
</evidence>
<dbReference type="GO" id="GO:0020037">
    <property type="term" value="F:heme binding"/>
    <property type="evidence" value="ECO:0007669"/>
    <property type="project" value="InterPro"/>
</dbReference>
<evidence type="ECO:0000256" key="9">
    <source>
        <dbReference type="ARBA" id="ARBA00023033"/>
    </source>
</evidence>
<dbReference type="PANTHER" id="PTHR24282:SF26">
    <property type="entry name" value="CYTOCHROME P450"/>
    <property type="match status" value="1"/>
</dbReference>
<reference evidence="14 15" key="1">
    <citation type="journal article" date="2023" name="BMC Biotechnol.">
        <title>Vitis rotundifolia cv Carlos genome sequencing.</title>
        <authorList>
            <person name="Huff M."/>
            <person name="Hulse-Kemp A."/>
            <person name="Scheffler B."/>
            <person name="Youngblood R."/>
            <person name="Simpson S."/>
            <person name="Babiker E."/>
            <person name="Staton M."/>
        </authorList>
    </citation>
    <scope>NUCLEOTIDE SEQUENCE [LARGE SCALE GENOMIC DNA]</scope>
    <source>
        <tissue evidence="14">Leaf</tissue>
    </source>
</reference>
<dbReference type="EMBL" id="JARBHA010000015">
    <property type="protein sequence ID" value="KAJ9680490.1"/>
    <property type="molecule type" value="Genomic_DNA"/>
</dbReference>
<keyword evidence="6 13" id="KW-1133">Transmembrane helix</keyword>
<evidence type="ECO:0000256" key="4">
    <source>
        <dbReference type="ARBA" id="ARBA00022692"/>
    </source>
</evidence>
<keyword evidence="15" id="KW-1185">Reference proteome</keyword>
<keyword evidence="5 11" id="KW-0479">Metal-binding</keyword>
<feature type="transmembrane region" description="Helical" evidence="13">
    <location>
        <begin position="12"/>
        <end position="35"/>
    </location>
</feature>
<evidence type="ECO:0000256" key="10">
    <source>
        <dbReference type="ARBA" id="ARBA00023136"/>
    </source>
</evidence>
<comment type="subcellular location">
    <subcellularLocation>
        <location evidence="1">Membrane</location>
        <topology evidence="1">Single-pass membrane protein</topology>
    </subcellularLocation>
</comment>
<keyword evidence="7 12" id="KW-0560">Oxidoreductase</keyword>
<dbReference type="PRINTS" id="PR00463">
    <property type="entry name" value="EP450I"/>
</dbReference>
<evidence type="ECO:0000256" key="3">
    <source>
        <dbReference type="ARBA" id="ARBA00022617"/>
    </source>
</evidence>
<dbReference type="PRINTS" id="PR00385">
    <property type="entry name" value="P450"/>
</dbReference>
<name>A0AA38Z188_VITRO</name>
<keyword evidence="9 12" id="KW-0503">Monooxygenase</keyword>
<keyword evidence="4 13" id="KW-0812">Transmembrane</keyword>